<dbReference type="GeneID" id="9804607"/>
<organism evidence="2 3">
    <name type="scientific">Caenorhabditis remanei</name>
    <name type="common">Caenorhabditis vulgaris</name>
    <dbReference type="NCBI Taxonomy" id="31234"/>
    <lineage>
        <taxon>Eukaryota</taxon>
        <taxon>Metazoa</taxon>
        <taxon>Ecdysozoa</taxon>
        <taxon>Nematoda</taxon>
        <taxon>Chromadorea</taxon>
        <taxon>Rhabditida</taxon>
        <taxon>Rhabditina</taxon>
        <taxon>Rhabditomorpha</taxon>
        <taxon>Rhabditoidea</taxon>
        <taxon>Rhabditidae</taxon>
        <taxon>Peloderinae</taxon>
        <taxon>Caenorhabditis</taxon>
    </lineage>
</organism>
<name>A0A6A5HQS7_CAERE</name>
<accession>A0A6A5HQS7</accession>
<evidence type="ECO:0000313" key="3">
    <source>
        <dbReference type="Proteomes" id="UP000483820"/>
    </source>
</evidence>
<reference evidence="2 3" key="1">
    <citation type="submission" date="2019-12" db="EMBL/GenBank/DDBJ databases">
        <title>Chromosome-level assembly of the Caenorhabditis remanei genome.</title>
        <authorList>
            <person name="Teterina A.A."/>
            <person name="Willis J.H."/>
            <person name="Phillips P.C."/>
        </authorList>
    </citation>
    <scope>NUCLEOTIDE SEQUENCE [LARGE SCALE GENOMIC DNA]</scope>
    <source>
        <strain evidence="2 3">PX506</strain>
        <tissue evidence="2">Whole organism</tissue>
    </source>
</reference>
<sequence>MGSKHSTLKKKQQREQPVPSSQKPTHPVLSEEIIQATTDVNQNPPNIQPSNFHSPSEGSPLFNVNLSKIRSTDTIVGPNQAMKARSFNMTEVDFSIQGISSSFAPVPNLGNDLNNSKEKVDTCQADSPSPKRKVKKQKSPEDSEPPNGYYEAKKQKDRNRHAPSPSKSHNSNNKSTVSSTTSTAKERSPEKKKTTKDQQKKKDRRMTTVAHVDMGLANKGSTSVVGDDFWSPQNSEKMAPKHRASLPHCKLAMLIGCNLPNRSWTTLLEALSAVIAITNAEPSSTKPTAQNSSATSVTKVRWCARGNGL</sequence>
<dbReference type="RefSeq" id="XP_053591156.1">
    <property type="nucleotide sequence ID" value="XM_053722511.1"/>
</dbReference>
<feature type="region of interest" description="Disordered" evidence="1">
    <location>
        <begin position="101"/>
        <end position="208"/>
    </location>
</feature>
<gene>
    <name evidence="2" type="ORF">GCK72_000469</name>
</gene>
<feature type="compositionally biased region" description="Low complexity" evidence="1">
    <location>
        <begin position="162"/>
        <end position="183"/>
    </location>
</feature>
<dbReference type="KEGG" id="crq:GCK72_000469"/>
<protein>
    <submittedName>
        <fullName evidence="2">Uncharacterized protein</fullName>
    </submittedName>
</protein>
<evidence type="ECO:0000313" key="2">
    <source>
        <dbReference type="EMBL" id="KAF1768657.1"/>
    </source>
</evidence>
<feature type="compositionally biased region" description="Basic residues" evidence="1">
    <location>
        <begin position="1"/>
        <end position="12"/>
    </location>
</feature>
<dbReference type="AlphaFoldDB" id="A0A6A5HQS7"/>
<feature type="compositionally biased region" description="Basic and acidic residues" evidence="1">
    <location>
        <begin position="184"/>
        <end position="200"/>
    </location>
</feature>
<dbReference type="CTD" id="9804607"/>
<proteinExistence type="predicted"/>
<dbReference type="EMBL" id="WUAV01000001">
    <property type="protein sequence ID" value="KAF1768657.1"/>
    <property type="molecule type" value="Genomic_DNA"/>
</dbReference>
<feature type="compositionally biased region" description="Polar residues" evidence="1">
    <location>
        <begin position="35"/>
        <end position="63"/>
    </location>
</feature>
<evidence type="ECO:0000256" key="1">
    <source>
        <dbReference type="SAM" id="MobiDB-lite"/>
    </source>
</evidence>
<comment type="caution">
    <text evidence="2">The sequence shown here is derived from an EMBL/GenBank/DDBJ whole genome shotgun (WGS) entry which is preliminary data.</text>
</comment>
<dbReference type="Proteomes" id="UP000483820">
    <property type="component" value="Chromosome I"/>
</dbReference>
<feature type="region of interest" description="Disordered" evidence="1">
    <location>
        <begin position="1"/>
        <end position="63"/>
    </location>
</feature>